<dbReference type="RefSeq" id="WP_119100524.1">
    <property type="nucleotide sequence ID" value="NZ_QXMJ01000107.1"/>
</dbReference>
<keyword evidence="3" id="KW-0902">Two-component regulatory system</keyword>
<keyword evidence="5 8" id="KW-0238">DNA-binding</keyword>
<protein>
    <submittedName>
        <fullName evidence="12">Response regulator transcription factor</fullName>
    </submittedName>
</protein>
<evidence type="ECO:0000259" key="10">
    <source>
        <dbReference type="PROSITE" id="PS50110"/>
    </source>
</evidence>
<dbReference type="OrthoDB" id="4148713at2"/>
<dbReference type="AlphaFoldDB" id="A0A505DBK4"/>
<reference evidence="12 13" key="1">
    <citation type="submission" date="2019-06" db="EMBL/GenBank/DDBJ databases">
        <title>Streptomyces sporangiiformans sp. nov., a novel actinomycete isolated from soil in Mount Song.</title>
        <authorList>
            <person name="Han L."/>
        </authorList>
    </citation>
    <scope>NUCLEOTIDE SEQUENCE [LARGE SCALE GENOMIC DNA]</scope>
    <source>
        <strain evidence="12 13">NEAU-SSA 1</strain>
    </source>
</reference>
<dbReference type="InterPro" id="IPR016032">
    <property type="entry name" value="Sig_transdc_resp-reg_C-effctor"/>
</dbReference>
<gene>
    <name evidence="12" type="ORF">FGD71_012715</name>
</gene>
<dbReference type="InterPro" id="IPR036388">
    <property type="entry name" value="WH-like_DNA-bd_sf"/>
</dbReference>
<dbReference type="Gene3D" id="3.40.50.2300">
    <property type="match status" value="1"/>
</dbReference>
<keyword evidence="4" id="KW-0805">Transcription regulation</keyword>
<dbReference type="EMBL" id="VCHX02000107">
    <property type="protein sequence ID" value="TPQ21893.1"/>
    <property type="molecule type" value="Genomic_DNA"/>
</dbReference>
<evidence type="ECO:0000256" key="4">
    <source>
        <dbReference type="ARBA" id="ARBA00023015"/>
    </source>
</evidence>
<evidence type="ECO:0000313" key="12">
    <source>
        <dbReference type="EMBL" id="TPQ21893.1"/>
    </source>
</evidence>
<dbReference type="SUPFAM" id="SSF46894">
    <property type="entry name" value="C-terminal effector domain of the bipartite response regulators"/>
    <property type="match status" value="1"/>
</dbReference>
<dbReference type="PROSITE" id="PS50110">
    <property type="entry name" value="RESPONSE_REGULATORY"/>
    <property type="match status" value="1"/>
</dbReference>
<dbReference type="GO" id="GO:0000156">
    <property type="term" value="F:phosphorelay response regulator activity"/>
    <property type="evidence" value="ECO:0007669"/>
    <property type="project" value="TreeGrafter"/>
</dbReference>
<name>A0A505DBK4_9ACTN</name>
<dbReference type="SMART" id="SM00448">
    <property type="entry name" value="REC"/>
    <property type="match status" value="1"/>
</dbReference>
<evidence type="ECO:0000256" key="3">
    <source>
        <dbReference type="ARBA" id="ARBA00023012"/>
    </source>
</evidence>
<sequence length="259" mass="28394">MYGSIVSEKPSPLRGDRQHVLVVVDDPDIAELLTTTLELAGYEVGAAGSGAEGMARVARHRFDLVVLDATLSDLADFGRGRRLAPVDRPPVLFLTACDSLHALVPELGLGAEDYVTKPFRIAEFLARAQVLLRGRGAGRDPAGNSGRHAGRIPGRNPGRRDGMPGYGDLVLDDAACQARRGRRAIDLTPAEYRLLRHLLANADRVLSKEQISRHVWGEFRADNAIEKLVSRLRRKVDREEPALIHTRRGFGYWLGLPGS</sequence>
<proteinExistence type="predicted"/>
<dbReference type="Pfam" id="PF00072">
    <property type="entry name" value="Response_reg"/>
    <property type="match status" value="1"/>
</dbReference>
<dbReference type="InterPro" id="IPR001867">
    <property type="entry name" value="OmpR/PhoB-type_DNA-bd"/>
</dbReference>
<evidence type="ECO:0000256" key="5">
    <source>
        <dbReference type="ARBA" id="ARBA00023125"/>
    </source>
</evidence>
<dbReference type="PANTHER" id="PTHR48111:SF22">
    <property type="entry name" value="REGULATOR OF RPOS"/>
    <property type="match status" value="1"/>
</dbReference>
<dbReference type="Proteomes" id="UP000317378">
    <property type="component" value="Unassembled WGS sequence"/>
</dbReference>
<dbReference type="InterPro" id="IPR011006">
    <property type="entry name" value="CheY-like_superfamily"/>
</dbReference>
<dbReference type="SMART" id="SM00862">
    <property type="entry name" value="Trans_reg_C"/>
    <property type="match status" value="1"/>
</dbReference>
<feature type="domain" description="Response regulatory" evidence="10">
    <location>
        <begin position="19"/>
        <end position="132"/>
    </location>
</feature>
<dbReference type="PANTHER" id="PTHR48111">
    <property type="entry name" value="REGULATOR OF RPOS"/>
    <property type="match status" value="1"/>
</dbReference>
<dbReference type="InterPro" id="IPR039420">
    <property type="entry name" value="WalR-like"/>
</dbReference>
<evidence type="ECO:0000259" key="11">
    <source>
        <dbReference type="PROSITE" id="PS51755"/>
    </source>
</evidence>
<dbReference type="InterPro" id="IPR001789">
    <property type="entry name" value="Sig_transdc_resp-reg_receiver"/>
</dbReference>
<comment type="subcellular location">
    <subcellularLocation>
        <location evidence="1">Cytoplasm</location>
    </subcellularLocation>
</comment>
<keyword evidence="2 7" id="KW-0597">Phosphoprotein</keyword>
<feature type="DNA-binding region" description="OmpR/PhoB-type" evidence="8">
    <location>
        <begin position="161"/>
        <end position="256"/>
    </location>
</feature>
<dbReference type="Gene3D" id="6.10.250.690">
    <property type="match status" value="1"/>
</dbReference>
<evidence type="ECO:0000256" key="1">
    <source>
        <dbReference type="ARBA" id="ARBA00004496"/>
    </source>
</evidence>
<comment type="caution">
    <text evidence="12">The sequence shown here is derived from an EMBL/GenBank/DDBJ whole genome shotgun (WGS) entry which is preliminary data.</text>
</comment>
<dbReference type="GO" id="GO:0005829">
    <property type="term" value="C:cytosol"/>
    <property type="evidence" value="ECO:0007669"/>
    <property type="project" value="TreeGrafter"/>
</dbReference>
<feature type="domain" description="OmpR/PhoB-type" evidence="11">
    <location>
        <begin position="161"/>
        <end position="256"/>
    </location>
</feature>
<dbReference type="CDD" id="cd00383">
    <property type="entry name" value="trans_reg_C"/>
    <property type="match status" value="1"/>
</dbReference>
<evidence type="ECO:0000313" key="13">
    <source>
        <dbReference type="Proteomes" id="UP000317378"/>
    </source>
</evidence>
<dbReference type="Gene3D" id="1.10.10.10">
    <property type="entry name" value="Winged helix-like DNA-binding domain superfamily/Winged helix DNA-binding domain"/>
    <property type="match status" value="1"/>
</dbReference>
<feature type="modified residue" description="4-aspartylphosphate" evidence="7">
    <location>
        <position position="68"/>
    </location>
</feature>
<keyword evidence="13" id="KW-1185">Reference proteome</keyword>
<evidence type="ECO:0000256" key="7">
    <source>
        <dbReference type="PROSITE-ProRule" id="PRU00169"/>
    </source>
</evidence>
<keyword evidence="6" id="KW-0804">Transcription</keyword>
<accession>A0A505DBK4</accession>
<evidence type="ECO:0000256" key="9">
    <source>
        <dbReference type="SAM" id="MobiDB-lite"/>
    </source>
</evidence>
<evidence type="ECO:0000256" key="8">
    <source>
        <dbReference type="PROSITE-ProRule" id="PRU01091"/>
    </source>
</evidence>
<dbReference type="SUPFAM" id="SSF52172">
    <property type="entry name" value="CheY-like"/>
    <property type="match status" value="1"/>
</dbReference>
<dbReference type="PROSITE" id="PS51755">
    <property type="entry name" value="OMPR_PHOB"/>
    <property type="match status" value="1"/>
</dbReference>
<dbReference type="GO" id="GO:0000976">
    <property type="term" value="F:transcription cis-regulatory region binding"/>
    <property type="evidence" value="ECO:0007669"/>
    <property type="project" value="TreeGrafter"/>
</dbReference>
<evidence type="ECO:0000256" key="6">
    <source>
        <dbReference type="ARBA" id="ARBA00023163"/>
    </source>
</evidence>
<evidence type="ECO:0000256" key="2">
    <source>
        <dbReference type="ARBA" id="ARBA00022553"/>
    </source>
</evidence>
<feature type="region of interest" description="Disordered" evidence="9">
    <location>
        <begin position="136"/>
        <end position="164"/>
    </location>
</feature>
<organism evidence="12 13">
    <name type="scientific">Streptomyces sporangiiformans</name>
    <dbReference type="NCBI Taxonomy" id="2315329"/>
    <lineage>
        <taxon>Bacteria</taxon>
        <taxon>Bacillati</taxon>
        <taxon>Actinomycetota</taxon>
        <taxon>Actinomycetes</taxon>
        <taxon>Kitasatosporales</taxon>
        <taxon>Streptomycetaceae</taxon>
        <taxon>Streptomyces</taxon>
    </lineage>
</organism>
<dbReference type="GO" id="GO:0032993">
    <property type="term" value="C:protein-DNA complex"/>
    <property type="evidence" value="ECO:0007669"/>
    <property type="project" value="TreeGrafter"/>
</dbReference>
<dbReference type="GO" id="GO:0006355">
    <property type="term" value="P:regulation of DNA-templated transcription"/>
    <property type="evidence" value="ECO:0007669"/>
    <property type="project" value="InterPro"/>
</dbReference>
<dbReference type="Pfam" id="PF00486">
    <property type="entry name" value="Trans_reg_C"/>
    <property type="match status" value="1"/>
</dbReference>